<evidence type="ECO:0000256" key="1">
    <source>
        <dbReference type="ARBA" id="ARBA00022729"/>
    </source>
</evidence>
<dbReference type="EMBL" id="VEPZ02001530">
    <property type="protein sequence ID" value="KAE8669270.1"/>
    <property type="molecule type" value="Genomic_DNA"/>
</dbReference>
<proteinExistence type="predicted"/>
<evidence type="ECO:0000256" key="2">
    <source>
        <dbReference type="SAM" id="MobiDB-lite"/>
    </source>
</evidence>
<dbReference type="GO" id="GO:0005975">
    <property type="term" value="P:carbohydrate metabolic process"/>
    <property type="evidence" value="ECO:0007669"/>
    <property type="project" value="InterPro"/>
</dbReference>
<feature type="domain" description="X8" evidence="3">
    <location>
        <begin position="211"/>
        <end position="276"/>
    </location>
</feature>
<dbReference type="PANTHER" id="PTHR32227">
    <property type="entry name" value="GLUCAN ENDO-1,3-BETA-GLUCOSIDASE BG1-RELATED-RELATED"/>
    <property type="match status" value="1"/>
</dbReference>
<dbReference type="GO" id="GO:0004553">
    <property type="term" value="F:hydrolase activity, hydrolyzing O-glycosyl compounds"/>
    <property type="evidence" value="ECO:0007669"/>
    <property type="project" value="InterPro"/>
</dbReference>
<name>A0A6A2XHL6_HIBSY</name>
<dbReference type="Gene3D" id="3.20.20.80">
    <property type="entry name" value="Glycosidases"/>
    <property type="match status" value="1"/>
</dbReference>
<evidence type="ECO:0000313" key="5">
    <source>
        <dbReference type="Proteomes" id="UP000436088"/>
    </source>
</evidence>
<dbReference type="SMART" id="SM00768">
    <property type="entry name" value="X8"/>
    <property type="match status" value="1"/>
</dbReference>
<evidence type="ECO:0000259" key="3">
    <source>
        <dbReference type="SMART" id="SM00768"/>
    </source>
</evidence>
<keyword evidence="1" id="KW-0732">Signal</keyword>
<evidence type="ECO:0000313" key="4">
    <source>
        <dbReference type="EMBL" id="KAE8669270.1"/>
    </source>
</evidence>
<dbReference type="SUPFAM" id="SSF51445">
    <property type="entry name" value="(Trans)glycosidases"/>
    <property type="match status" value="1"/>
</dbReference>
<dbReference type="InterPro" id="IPR017853">
    <property type="entry name" value="GH"/>
</dbReference>
<feature type="compositionally biased region" description="Basic residues" evidence="2">
    <location>
        <begin position="185"/>
        <end position="194"/>
    </location>
</feature>
<sequence length="277" mass="30756">MFQGVTVPSLARFRVDYAKSFFELLLLYLRETKSPLMITKSPLMINPYPYFELNEMEKNVDYAVFRKTPGVFDPYSKRTYSNAFDSLLDKTFRPCWLPVSGTSTSSSARPVGLPWVIPGNFAATIDNAASYNGHLIRKIKPGPVAERNWGLFQPDYTPVYVAGALRDGPAPSLNNPSFMVERSRRVPHGGRRTPRVPQVNNPQFRPSIQPAMPQPPRSPLQSDSPGAICAAPATVGSRAMYAMNSFFRIRGVDSACDFSGTGQITTVDPSYGNCRYP</sequence>
<dbReference type="InterPro" id="IPR012946">
    <property type="entry name" value="X8"/>
</dbReference>
<comment type="caution">
    <text evidence="4">The sequence shown here is derived from an EMBL/GenBank/DDBJ whole genome shotgun (WGS) entry which is preliminary data.</text>
</comment>
<dbReference type="InterPro" id="IPR044965">
    <property type="entry name" value="Glyco_hydro_17_plant"/>
</dbReference>
<accession>A0A6A2XHL6</accession>
<keyword evidence="5" id="KW-1185">Reference proteome</keyword>
<gene>
    <name evidence="4" type="ORF">F3Y22_tig00112249pilonHSYRG00154</name>
</gene>
<protein>
    <recommendedName>
        <fullName evidence="3">X8 domain-containing protein</fullName>
    </recommendedName>
</protein>
<reference evidence="4" key="1">
    <citation type="submission" date="2019-09" db="EMBL/GenBank/DDBJ databases">
        <title>Draft genome information of white flower Hibiscus syriacus.</title>
        <authorList>
            <person name="Kim Y.-M."/>
        </authorList>
    </citation>
    <scope>NUCLEOTIDE SEQUENCE [LARGE SCALE GENOMIC DNA]</scope>
    <source>
        <strain evidence="4">YM2019G1</strain>
    </source>
</reference>
<dbReference type="AlphaFoldDB" id="A0A6A2XHL6"/>
<organism evidence="4 5">
    <name type="scientific">Hibiscus syriacus</name>
    <name type="common">Rose of Sharon</name>
    <dbReference type="NCBI Taxonomy" id="106335"/>
    <lineage>
        <taxon>Eukaryota</taxon>
        <taxon>Viridiplantae</taxon>
        <taxon>Streptophyta</taxon>
        <taxon>Embryophyta</taxon>
        <taxon>Tracheophyta</taxon>
        <taxon>Spermatophyta</taxon>
        <taxon>Magnoliopsida</taxon>
        <taxon>eudicotyledons</taxon>
        <taxon>Gunneridae</taxon>
        <taxon>Pentapetalae</taxon>
        <taxon>rosids</taxon>
        <taxon>malvids</taxon>
        <taxon>Malvales</taxon>
        <taxon>Malvaceae</taxon>
        <taxon>Malvoideae</taxon>
        <taxon>Hibiscus</taxon>
    </lineage>
</organism>
<feature type="region of interest" description="Disordered" evidence="2">
    <location>
        <begin position="185"/>
        <end position="224"/>
    </location>
</feature>
<dbReference type="Proteomes" id="UP000436088">
    <property type="component" value="Unassembled WGS sequence"/>
</dbReference>